<accession>A0A8H4NDZ0</accession>
<dbReference type="AlphaFoldDB" id="A0A8H4NDZ0"/>
<gene>
    <name evidence="1" type="ORF">GTA08_BOTSDO12784</name>
</gene>
<comment type="caution">
    <text evidence="1">The sequence shown here is derived from an EMBL/GenBank/DDBJ whole genome shotgun (WGS) entry which is preliminary data.</text>
</comment>
<evidence type="ECO:0000313" key="2">
    <source>
        <dbReference type="Proteomes" id="UP000572817"/>
    </source>
</evidence>
<keyword evidence="2" id="KW-1185">Reference proteome</keyword>
<proteinExistence type="predicted"/>
<name>A0A8H4NDZ0_9PEZI</name>
<dbReference type="OrthoDB" id="3946114at2759"/>
<protein>
    <submittedName>
        <fullName evidence="1">Uncharacterized protein</fullName>
    </submittedName>
</protein>
<dbReference type="EMBL" id="WWBZ02000009">
    <property type="protein sequence ID" value="KAF4311667.1"/>
    <property type="molecule type" value="Genomic_DNA"/>
</dbReference>
<dbReference type="Proteomes" id="UP000572817">
    <property type="component" value="Unassembled WGS sequence"/>
</dbReference>
<sequence length="188" mass="21458">MSIHMNEIPSGASALTSTLTSTSKPPTKAARLIANTSALRAAQKQLLSKAILSLELVDAEAAQTKLVQKKKTEVQLFATMITALEHAIHPEKPRRFTLMTQFRAIHMIIRHRGLHHMYIRCESAWKELNDYLYNIDGRFEKAERAGKAYEEGKSALNVIRQRRENAVRCVQVLKSYLTEVRERQQMEV</sequence>
<reference evidence="1" key="1">
    <citation type="submission" date="2020-04" db="EMBL/GenBank/DDBJ databases">
        <title>Genome Assembly and Annotation of Botryosphaeria dothidea sdau 11-99, a Latent Pathogen of Apple Fruit Ring Rot in China.</title>
        <authorList>
            <person name="Yu C."/>
            <person name="Diao Y."/>
            <person name="Lu Q."/>
            <person name="Zhao J."/>
            <person name="Cui S."/>
            <person name="Peng C."/>
            <person name="He B."/>
            <person name="Liu H."/>
        </authorList>
    </citation>
    <scope>NUCLEOTIDE SEQUENCE [LARGE SCALE GENOMIC DNA]</scope>
    <source>
        <strain evidence="1">Sdau11-99</strain>
    </source>
</reference>
<evidence type="ECO:0000313" key="1">
    <source>
        <dbReference type="EMBL" id="KAF4311667.1"/>
    </source>
</evidence>
<organism evidence="1 2">
    <name type="scientific">Botryosphaeria dothidea</name>
    <dbReference type="NCBI Taxonomy" id="55169"/>
    <lineage>
        <taxon>Eukaryota</taxon>
        <taxon>Fungi</taxon>
        <taxon>Dikarya</taxon>
        <taxon>Ascomycota</taxon>
        <taxon>Pezizomycotina</taxon>
        <taxon>Dothideomycetes</taxon>
        <taxon>Dothideomycetes incertae sedis</taxon>
        <taxon>Botryosphaeriales</taxon>
        <taxon>Botryosphaeriaceae</taxon>
        <taxon>Botryosphaeria</taxon>
    </lineage>
</organism>